<sequence length="302" mass="34755">MKGILLNFILCLYLSTCRCQSHGISTREAKSFFESRPNSYLMTNEFAPLYIKKENFKNEKTGTEKRREMENNQISWTAGESPATSTEGKTLQPGETDKIITVRVSSSVVWKPSYPDPKMSGFGYRHFSQPIWEQQTTEAPESRYYETRIEAVSSRLGVVFGKPKTVTTTTPQYDYYPEPREEFCEMPETNYELPEKNYELPEKSYELPEKSFEVDEAVSLITNGNVDVDRALPEEKGKLGYVMEGRNFRKYRVEERTADGFIVGEFGFIRNDDGKLQGVRYTADVNANPRLIYDALVKFLSL</sequence>
<gene>
    <name evidence="2" type="ORF">PYX00_003469</name>
</gene>
<evidence type="ECO:0000313" key="2">
    <source>
        <dbReference type="EMBL" id="KAL0275682.1"/>
    </source>
</evidence>
<evidence type="ECO:0000256" key="1">
    <source>
        <dbReference type="SAM" id="SignalP"/>
    </source>
</evidence>
<dbReference type="AlphaFoldDB" id="A0AAW2I054"/>
<dbReference type="EMBL" id="JARGDH010000002">
    <property type="protein sequence ID" value="KAL0275682.1"/>
    <property type="molecule type" value="Genomic_DNA"/>
</dbReference>
<name>A0AAW2I054_9NEOP</name>
<reference evidence="2" key="1">
    <citation type="journal article" date="2024" name="Gigascience">
        <title>Chromosome-level genome of the poultry shaft louse Menopon gallinae provides insight into the host-switching and adaptive evolution of parasitic lice.</title>
        <authorList>
            <person name="Xu Y."/>
            <person name="Ma L."/>
            <person name="Liu S."/>
            <person name="Liang Y."/>
            <person name="Liu Q."/>
            <person name="He Z."/>
            <person name="Tian L."/>
            <person name="Duan Y."/>
            <person name="Cai W."/>
            <person name="Li H."/>
            <person name="Song F."/>
        </authorList>
    </citation>
    <scope>NUCLEOTIDE SEQUENCE</scope>
    <source>
        <strain evidence="2">Cailab_2023a</strain>
    </source>
</reference>
<comment type="caution">
    <text evidence="2">The sequence shown here is derived from an EMBL/GenBank/DDBJ whole genome shotgun (WGS) entry which is preliminary data.</text>
</comment>
<feature type="chain" id="PRO_5043867494" evidence="1">
    <location>
        <begin position="20"/>
        <end position="302"/>
    </location>
</feature>
<organism evidence="2">
    <name type="scientific">Menopon gallinae</name>
    <name type="common">poultry shaft louse</name>
    <dbReference type="NCBI Taxonomy" id="328185"/>
    <lineage>
        <taxon>Eukaryota</taxon>
        <taxon>Metazoa</taxon>
        <taxon>Ecdysozoa</taxon>
        <taxon>Arthropoda</taxon>
        <taxon>Hexapoda</taxon>
        <taxon>Insecta</taxon>
        <taxon>Pterygota</taxon>
        <taxon>Neoptera</taxon>
        <taxon>Paraneoptera</taxon>
        <taxon>Psocodea</taxon>
        <taxon>Troctomorpha</taxon>
        <taxon>Phthiraptera</taxon>
        <taxon>Amblycera</taxon>
        <taxon>Menoponidae</taxon>
        <taxon>Menopon</taxon>
    </lineage>
</organism>
<proteinExistence type="predicted"/>
<protein>
    <submittedName>
        <fullName evidence="2">Uncharacterized protein</fullName>
    </submittedName>
</protein>
<keyword evidence="1" id="KW-0732">Signal</keyword>
<accession>A0AAW2I054</accession>
<feature type="signal peptide" evidence="1">
    <location>
        <begin position="1"/>
        <end position="19"/>
    </location>
</feature>